<keyword evidence="5 9" id="KW-0653">Protein transport</keyword>
<comment type="function">
    <text evidence="9">Part of the twin-arginine translocation (Tat) system that transports large folded proteins containing a characteristic twin-arginine motif in their signal peptide across membranes. TatA could form the protein-conducting channel of the Tat system.</text>
</comment>
<reference evidence="11 12" key="2">
    <citation type="submission" date="2015-10" db="EMBL/GenBank/DDBJ databases">
        <title>Draft Genome Sequence of Prosthecomicrobium hirschii ATCC 27832.</title>
        <authorList>
            <person name="Daniel J."/>
            <person name="Givan S.A."/>
            <person name="Brun Y.V."/>
            <person name="Brown P.J."/>
        </authorList>
    </citation>
    <scope>NUCLEOTIDE SEQUENCE [LARGE SCALE GENOMIC DNA]</scope>
    <source>
        <strain evidence="11 12">16</strain>
    </source>
</reference>
<gene>
    <name evidence="9" type="primary">tatA</name>
    <name evidence="11" type="ORF">ABB55_01215</name>
</gene>
<evidence type="ECO:0000256" key="5">
    <source>
        <dbReference type="ARBA" id="ARBA00022927"/>
    </source>
</evidence>
<dbReference type="NCBIfam" id="TIGR01411">
    <property type="entry name" value="tatAE"/>
    <property type="match status" value="1"/>
</dbReference>
<keyword evidence="4 9" id="KW-0812">Transmembrane</keyword>
<evidence type="ECO:0000256" key="9">
    <source>
        <dbReference type="HAMAP-Rule" id="MF_00236"/>
    </source>
</evidence>
<sequence>MGSLSIWHWLIVLVIALLLFGRGKIPELMGDFAKGIKNFKKGMQDDEAKADTPPPPAATVPPKTIENHPADSRATSEDKSKAV</sequence>
<evidence type="ECO:0000313" key="11">
    <source>
        <dbReference type="EMBL" id="KPL51009.1"/>
    </source>
</evidence>
<accession>A0A0N8GEA9</accession>
<reference evidence="11 12" key="1">
    <citation type="submission" date="2015-09" db="EMBL/GenBank/DDBJ databases">
        <authorList>
            <consortium name="Swine Surveillance"/>
        </authorList>
    </citation>
    <scope>NUCLEOTIDE SEQUENCE [LARGE SCALE GENOMIC DNA]</scope>
    <source>
        <strain evidence="11 12">16</strain>
    </source>
</reference>
<keyword evidence="2 9" id="KW-0813">Transport</keyword>
<dbReference type="Proteomes" id="UP000048984">
    <property type="component" value="Unassembled WGS sequence"/>
</dbReference>
<dbReference type="EMBL" id="LJYW01000001">
    <property type="protein sequence ID" value="KPL51009.1"/>
    <property type="molecule type" value="Genomic_DNA"/>
</dbReference>
<dbReference type="AlphaFoldDB" id="A0A0N8GEA9"/>
<comment type="subunit">
    <text evidence="9">The Tat system comprises two distinct complexes: a TatABC complex, containing multiple copies of TatA, TatB and TatC subunits, and a separate TatA complex, containing only TatA subunits. Substrates initially bind to the TatABC complex, which probably triggers association of the separate TatA complex to form the active translocon.</text>
</comment>
<dbReference type="GO" id="GO:0033281">
    <property type="term" value="C:TAT protein transport complex"/>
    <property type="evidence" value="ECO:0007669"/>
    <property type="project" value="UniProtKB-UniRule"/>
</dbReference>
<evidence type="ECO:0000256" key="10">
    <source>
        <dbReference type="SAM" id="MobiDB-lite"/>
    </source>
</evidence>
<dbReference type="InterPro" id="IPR006312">
    <property type="entry name" value="TatA/E"/>
</dbReference>
<proteinExistence type="inferred from homology"/>
<feature type="transmembrane region" description="Helical" evidence="9">
    <location>
        <begin position="6"/>
        <end position="25"/>
    </location>
</feature>
<comment type="caution">
    <text evidence="11">The sequence shown here is derived from an EMBL/GenBank/DDBJ whole genome shotgun (WGS) entry which is preliminary data.</text>
</comment>
<keyword evidence="7 9" id="KW-0811">Translocation</keyword>
<dbReference type="Gene3D" id="1.20.5.3310">
    <property type="match status" value="1"/>
</dbReference>
<dbReference type="HAMAP" id="MF_00236">
    <property type="entry name" value="TatA_E"/>
    <property type="match status" value="1"/>
</dbReference>
<evidence type="ECO:0000256" key="6">
    <source>
        <dbReference type="ARBA" id="ARBA00022989"/>
    </source>
</evidence>
<dbReference type="NCBIfam" id="NF001940">
    <property type="entry name" value="PRK00720.1"/>
    <property type="match status" value="1"/>
</dbReference>
<name>A0A0N8GEA9_9HYPH</name>
<dbReference type="PANTHER" id="PTHR42982:SF1">
    <property type="entry name" value="SEC-INDEPENDENT PROTEIN TRANSLOCASE PROTEIN TATA"/>
    <property type="match status" value="1"/>
</dbReference>
<protein>
    <recommendedName>
        <fullName evidence="9">Sec-independent protein translocase protein TatA</fullName>
    </recommendedName>
</protein>
<dbReference type="GO" id="GO:0043953">
    <property type="term" value="P:protein transport by the Tat complex"/>
    <property type="evidence" value="ECO:0007669"/>
    <property type="project" value="UniProtKB-UniRule"/>
</dbReference>
<keyword evidence="8 9" id="KW-0472">Membrane</keyword>
<evidence type="ECO:0000256" key="7">
    <source>
        <dbReference type="ARBA" id="ARBA00023010"/>
    </source>
</evidence>
<dbReference type="GO" id="GO:0008320">
    <property type="term" value="F:protein transmembrane transporter activity"/>
    <property type="evidence" value="ECO:0007669"/>
    <property type="project" value="UniProtKB-UniRule"/>
</dbReference>
<evidence type="ECO:0000256" key="3">
    <source>
        <dbReference type="ARBA" id="ARBA00022475"/>
    </source>
</evidence>
<comment type="subcellular location">
    <subcellularLocation>
        <location evidence="1 9">Cell membrane</location>
        <topology evidence="1 9">Single-pass membrane protein</topology>
    </subcellularLocation>
</comment>
<dbReference type="OrthoDB" id="7161179at2"/>
<keyword evidence="6 9" id="KW-1133">Transmembrane helix</keyword>
<evidence type="ECO:0000313" key="12">
    <source>
        <dbReference type="Proteomes" id="UP000048984"/>
    </source>
</evidence>
<evidence type="ECO:0000256" key="4">
    <source>
        <dbReference type="ARBA" id="ARBA00022692"/>
    </source>
</evidence>
<evidence type="ECO:0000256" key="2">
    <source>
        <dbReference type="ARBA" id="ARBA00022448"/>
    </source>
</evidence>
<feature type="region of interest" description="Disordered" evidence="10">
    <location>
        <begin position="43"/>
        <end position="83"/>
    </location>
</feature>
<dbReference type="InterPro" id="IPR003369">
    <property type="entry name" value="TatA/B/E"/>
</dbReference>
<dbReference type="PANTHER" id="PTHR42982">
    <property type="entry name" value="SEC-INDEPENDENT PROTEIN TRANSLOCASE PROTEIN TATA"/>
    <property type="match status" value="1"/>
</dbReference>
<evidence type="ECO:0000256" key="8">
    <source>
        <dbReference type="ARBA" id="ARBA00023136"/>
    </source>
</evidence>
<evidence type="ECO:0000256" key="1">
    <source>
        <dbReference type="ARBA" id="ARBA00004162"/>
    </source>
</evidence>
<dbReference type="STRING" id="665126.ABB55_01215"/>
<feature type="compositionally biased region" description="Basic and acidic residues" evidence="10">
    <location>
        <begin position="65"/>
        <end position="83"/>
    </location>
</feature>
<comment type="similarity">
    <text evidence="9">Belongs to the TatA/E family.</text>
</comment>
<keyword evidence="3 9" id="KW-1003">Cell membrane</keyword>
<dbReference type="RefSeq" id="WP_054357172.1">
    <property type="nucleotide sequence ID" value="NZ_JAPCYQ010000001.1"/>
</dbReference>
<dbReference type="Pfam" id="PF02416">
    <property type="entry name" value="TatA_B_E"/>
    <property type="match status" value="1"/>
</dbReference>
<keyword evidence="12" id="KW-1185">Reference proteome</keyword>
<organism evidence="11 12">
    <name type="scientific">Prosthecodimorpha hirschii</name>
    <dbReference type="NCBI Taxonomy" id="665126"/>
    <lineage>
        <taxon>Bacteria</taxon>
        <taxon>Pseudomonadati</taxon>
        <taxon>Pseudomonadota</taxon>
        <taxon>Alphaproteobacteria</taxon>
        <taxon>Hyphomicrobiales</taxon>
        <taxon>Ancalomicrobiaceae</taxon>
        <taxon>Prosthecodimorpha</taxon>
    </lineage>
</organism>